<dbReference type="Pfam" id="PF04238">
    <property type="entry name" value="DUF420"/>
    <property type="match status" value="1"/>
</dbReference>
<proteinExistence type="predicted"/>
<keyword evidence="1" id="KW-0472">Membrane</keyword>
<comment type="caution">
    <text evidence="2">The sequence shown here is derived from an EMBL/GenBank/DDBJ whole genome shotgun (WGS) entry which is preliminary data.</text>
</comment>
<keyword evidence="1" id="KW-0812">Transmembrane</keyword>
<name>A0A6B2M2V1_9BACT</name>
<feature type="transmembrane region" description="Helical" evidence="1">
    <location>
        <begin position="36"/>
        <end position="60"/>
    </location>
</feature>
<gene>
    <name evidence="2" type="ORF">G0Q06_12820</name>
</gene>
<protein>
    <submittedName>
        <fullName evidence="2">DUF420 domain-containing protein</fullName>
    </submittedName>
</protein>
<feature type="transmembrane region" description="Helical" evidence="1">
    <location>
        <begin position="67"/>
        <end position="88"/>
    </location>
</feature>
<feature type="transmembrane region" description="Helical" evidence="1">
    <location>
        <begin position="108"/>
        <end position="135"/>
    </location>
</feature>
<sequence length="171" mass="18915">MKRAIAGILILSAAAIGFLFWIIYGVEAGNDSSQWAFLPATNALFNAISASAVITGLIFISKGNKRAHGISMGTALLASALFLVGYIIHHTVHGDTMFLTQGWLRPTYFFILITHIILSIVVLPLVLTTVFFAATRRWPAHRRIAKWTYPVWLYVSVTGVLVFVFLRHLNG</sequence>
<feature type="transmembrane region" description="Helical" evidence="1">
    <location>
        <begin position="147"/>
        <end position="166"/>
    </location>
</feature>
<organism evidence="2 3">
    <name type="scientific">Oceanipulchritudo coccoides</name>
    <dbReference type="NCBI Taxonomy" id="2706888"/>
    <lineage>
        <taxon>Bacteria</taxon>
        <taxon>Pseudomonadati</taxon>
        <taxon>Verrucomicrobiota</taxon>
        <taxon>Opitutia</taxon>
        <taxon>Puniceicoccales</taxon>
        <taxon>Oceanipulchritudinaceae</taxon>
        <taxon>Oceanipulchritudo</taxon>
    </lineage>
</organism>
<feature type="transmembrane region" description="Helical" evidence="1">
    <location>
        <begin position="5"/>
        <end position="24"/>
    </location>
</feature>
<evidence type="ECO:0000256" key="1">
    <source>
        <dbReference type="SAM" id="Phobius"/>
    </source>
</evidence>
<dbReference type="Proteomes" id="UP000478417">
    <property type="component" value="Unassembled WGS sequence"/>
</dbReference>
<evidence type="ECO:0000313" key="2">
    <source>
        <dbReference type="EMBL" id="NDV63341.1"/>
    </source>
</evidence>
<dbReference type="PANTHER" id="PTHR37692">
    <property type="entry name" value="HYPOTHETICAL MEMBRANE SPANNING PROTEIN"/>
    <property type="match status" value="1"/>
</dbReference>
<keyword evidence="3" id="KW-1185">Reference proteome</keyword>
<keyword evidence="1" id="KW-1133">Transmembrane helix</keyword>
<dbReference type="AlphaFoldDB" id="A0A6B2M2V1"/>
<dbReference type="InterPro" id="IPR007352">
    <property type="entry name" value="DUF420"/>
</dbReference>
<accession>A0A6B2M2V1</accession>
<dbReference type="RefSeq" id="WP_163966770.1">
    <property type="nucleotide sequence ID" value="NZ_JAAGNX010000003.1"/>
</dbReference>
<dbReference type="EMBL" id="JAAGNX010000003">
    <property type="protein sequence ID" value="NDV63341.1"/>
    <property type="molecule type" value="Genomic_DNA"/>
</dbReference>
<dbReference type="PANTHER" id="PTHR37692:SF1">
    <property type="entry name" value="DUF420 DOMAIN-CONTAINING PROTEIN"/>
    <property type="match status" value="1"/>
</dbReference>
<evidence type="ECO:0000313" key="3">
    <source>
        <dbReference type="Proteomes" id="UP000478417"/>
    </source>
</evidence>
<reference evidence="2 3" key="1">
    <citation type="submission" date="2020-02" db="EMBL/GenBank/DDBJ databases">
        <title>Albibacoteraceae fam. nov., the first described family within the subdivision 4 Verrucomicrobia.</title>
        <authorList>
            <person name="Xi F."/>
        </authorList>
    </citation>
    <scope>NUCLEOTIDE SEQUENCE [LARGE SCALE GENOMIC DNA]</scope>
    <source>
        <strain evidence="2 3">CK1056</strain>
    </source>
</reference>